<evidence type="ECO:0000256" key="1">
    <source>
        <dbReference type="SAM" id="MobiDB-lite"/>
    </source>
</evidence>
<dbReference type="Proteomes" id="UP000824890">
    <property type="component" value="Unassembled WGS sequence"/>
</dbReference>
<evidence type="ECO:0000313" key="4">
    <source>
        <dbReference type="Proteomes" id="UP000824890"/>
    </source>
</evidence>
<name>A0ABQ8BZ99_BRANA</name>
<feature type="compositionally biased region" description="Basic and acidic residues" evidence="1">
    <location>
        <begin position="320"/>
        <end position="335"/>
    </location>
</feature>
<protein>
    <submittedName>
        <fullName evidence="3">Uncharacterized protein</fullName>
    </submittedName>
</protein>
<dbReference type="PANTHER" id="PTHR46836">
    <property type="entry name" value="AFADIN"/>
    <property type="match status" value="1"/>
</dbReference>
<feature type="region of interest" description="Disordered" evidence="1">
    <location>
        <begin position="392"/>
        <end position="423"/>
    </location>
</feature>
<dbReference type="PANTHER" id="PTHR46836:SF8">
    <property type="entry name" value="AFADIN"/>
    <property type="match status" value="1"/>
</dbReference>
<reference evidence="3 4" key="1">
    <citation type="submission" date="2021-05" db="EMBL/GenBank/DDBJ databases">
        <title>Genome Assembly of Synthetic Allotetraploid Brassica napus Reveals Homoeologous Exchanges between Subgenomes.</title>
        <authorList>
            <person name="Davis J.T."/>
        </authorList>
    </citation>
    <scope>NUCLEOTIDE SEQUENCE [LARGE SCALE GENOMIC DNA]</scope>
    <source>
        <strain evidence="4">cv. Da-Ae</strain>
        <tissue evidence="3">Seedling</tissue>
    </source>
</reference>
<accession>A0ABQ8BZ99</accession>
<evidence type="ECO:0000256" key="2">
    <source>
        <dbReference type="SAM" id="SignalP"/>
    </source>
</evidence>
<sequence length="956" mass="105445">MNKLMHHSEWLSRRLCLLKLLICQDGYVLTNLIDTSDDIYTAMSSETPDLSTVTSLTDHRALEHQLTSQSLNMNIHVCCDIYLKQADRDCKSFFDESSKKGDQPSPVSVLEASYDDNVSSSFECFENVSADLKDSQSMLRFLESSRQVEAVEASFGLNSQTAKRVQGLKDKDSGAAVDGVNPASGNMLQQEKQKSCALGTLVENENKKQAHVEAAEDAVCGLEVMGLEEANSQGLQVDLCQCCNMRHYEDNTDNLRDFVYSDICGSVDVVNIETNKTTSMILLIVVSPNRLLKLCALTFATGIDDVGNVVLVTPPQQNETRSHMIEDDDDSKKGDQPSTVSVLEASYDDNVSSSFECFENVSADLKDSQSMLRFLESSRQVEAVEASFGLNSQTAEGVQDSKDKDSGAAVDGVNPGSEKQKGCALGTVVENESKKRAHVEAAEDVVCGDISSMPTETEGDKPSPVLVLEASYDDKVSSNSKCFKNVSADLKDSQSMLRFLVVKVDEFLIRQVEAVEASFGLNSQTAKRVQGLKDKDSGAAVDGVNPASGNMLQQEKQKSCALGTLVENENKKQAHVEAAEDAVCGLEVMGLEEANSQGLQVDLCQCCNMRHYEDNTDNLRDFIETNKTTSMILLIVVSPNRLLKLCALTFATGIDDVGNVVLVTPPQQNEKRSHMIEDDDEYFDPTLTNATQVHGREATKTGTLSCAHNDETPSGESDHIVLVTPQKQYNKHNRVIEADDEFVSHLFTQTIDFEGGEVCIPRKHFPSTSVTVSCTQSDETYTCASVDLGQANTPEKHNTHSRVIEDEDLFVDPPVRISSQVQSGEAFMKGIQVSEMYGYNDVVHVFNDMEGNGFQPQDIDFSKEDSDIFVGRQFKDKAQFKLTMSIYAIAEVCRFKFRHCKRYVTAKCQMGDSPTYFVKKASLGHQCTSDMRGPYKKHGTSRVLAALLRSKYERLH</sequence>
<gene>
    <name evidence="3" type="ORF">HID58_033414</name>
</gene>
<evidence type="ECO:0000313" key="3">
    <source>
        <dbReference type="EMBL" id="KAH0910093.1"/>
    </source>
</evidence>
<feature type="chain" id="PRO_5045592576" evidence="2">
    <location>
        <begin position="31"/>
        <end position="956"/>
    </location>
</feature>
<dbReference type="EMBL" id="JAGKQM010000009">
    <property type="protein sequence ID" value="KAH0910093.1"/>
    <property type="molecule type" value="Genomic_DNA"/>
</dbReference>
<comment type="caution">
    <text evidence="3">The sequence shown here is derived from an EMBL/GenBank/DDBJ whole genome shotgun (WGS) entry which is preliminary data.</text>
</comment>
<feature type="region of interest" description="Disordered" evidence="1">
    <location>
        <begin position="315"/>
        <end position="338"/>
    </location>
</feature>
<feature type="signal peptide" evidence="2">
    <location>
        <begin position="1"/>
        <end position="30"/>
    </location>
</feature>
<keyword evidence="2" id="KW-0732">Signal</keyword>
<proteinExistence type="predicted"/>
<keyword evidence="4" id="KW-1185">Reference proteome</keyword>
<organism evidence="3 4">
    <name type="scientific">Brassica napus</name>
    <name type="common">Rape</name>
    <dbReference type="NCBI Taxonomy" id="3708"/>
    <lineage>
        <taxon>Eukaryota</taxon>
        <taxon>Viridiplantae</taxon>
        <taxon>Streptophyta</taxon>
        <taxon>Embryophyta</taxon>
        <taxon>Tracheophyta</taxon>
        <taxon>Spermatophyta</taxon>
        <taxon>Magnoliopsida</taxon>
        <taxon>eudicotyledons</taxon>
        <taxon>Gunneridae</taxon>
        <taxon>Pentapetalae</taxon>
        <taxon>rosids</taxon>
        <taxon>malvids</taxon>
        <taxon>Brassicales</taxon>
        <taxon>Brassicaceae</taxon>
        <taxon>Brassiceae</taxon>
        <taxon>Brassica</taxon>
    </lineage>
</organism>
<feature type="non-terminal residue" evidence="3">
    <location>
        <position position="956"/>
    </location>
</feature>